<protein>
    <recommendedName>
        <fullName evidence="3">SPOR domain-containing protein</fullName>
    </recommendedName>
</protein>
<gene>
    <name evidence="4" type="ORF">D0466_08415</name>
</gene>
<proteinExistence type="predicted"/>
<accession>A0A372LHU1</accession>
<feature type="domain" description="SPOR" evidence="3">
    <location>
        <begin position="166"/>
        <end position="243"/>
    </location>
</feature>
<dbReference type="GO" id="GO:0042834">
    <property type="term" value="F:peptidoglycan binding"/>
    <property type="evidence" value="ECO:0007669"/>
    <property type="project" value="InterPro"/>
</dbReference>
<evidence type="ECO:0000256" key="2">
    <source>
        <dbReference type="SAM" id="Phobius"/>
    </source>
</evidence>
<dbReference type="PROSITE" id="PS51724">
    <property type="entry name" value="SPOR"/>
    <property type="match status" value="1"/>
</dbReference>
<evidence type="ECO:0000313" key="4">
    <source>
        <dbReference type="EMBL" id="RFU65875.1"/>
    </source>
</evidence>
<feature type="transmembrane region" description="Helical" evidence="2">
    <location>
        <begin position="105"/>
        <end position="128"/>
    </location>
</feature>
<evidence type="ECO:0000259" key="3">
    <source>
        <dbReference type="PROSITE" id="PS51724"/>
    </source>
</evidence>
<name>A0A372LHU1_9BACI</name>
<sequence>MRKMMAKGACEMDKSGNRKGITIKINGQEKSFEELESDRPLLPENQIAATAEKTDEESFDWILPEEDEYSVKEINTAASNNKGKKAAIYMFGGKKKSKAGKDSNVFKMPFIAILCAILIGTCLGFIILKTITASDRNAVQKQSAPTTASPAEKSTAPAEKTEKTIPSPMNAYLVQGGVFSTEDSAKQMQKSIKQKGIPAEVFQLDGKFYIFSGTAGSLEDSKALASFFKQGQLAFFWKEISFAPVIKEGEKEYVKQFSSLYSSLSQITSRLLYGPDLQVDQKQLDQQLKDAGKIAKVKTSEPLEEMEKQLSAAAELLGDFQTSKDQDKLLSAQEQLLAFLKNYQSMESQ</sequence>
<dbReference type="InterPro" id="IPR036680">
    <property type="entry name" value="SPOR-like_sf"/>
</dbReference>
<comment type="caution">
    <text evidence="4">The sequence shown here is derived from an EMBL/GenBank/DDBJ whole genome shotgun (WGS) entry which is preliminary data.</text>
</comment>
<keyword evidence="2" id="KW-1133">Transmembrane helix</keyword>
<keyword evidence="2" id="KW-0812">Transmembrane</keyword>
<dbReference type="EMBL" id="QVTD01000003">
    <property type="protein sequence ID" value="RFU65875.1"/>
    <property type="molecule type" value="Genomic_DNA"/>
</dbReference>
<dbReference type="InterPro" id="IPR007730">
    <property type="entry name" value="SPOR-like_dom"/>
</dbReference>
<dbReference type="Proteomes" id="UP000262939">
    <property type="component" value="Unassembled WGS sequence"/>
</dbReference>
<evidence type="ECO:0000313" key="5">
    <source>
        <dbReference type="Proteomes" id="UP000262939"/>
    </source>
</evidence>
<dbReference type="AlphaFoldDB" id="A0A372LHU1"/>
<organism evidence="4 5">
    <name type="scientific">Peribacillus glennii</name>
    <dbReference type="NCBI Taxonomy" id="2303991"/>
    <lineage>
        <taxon>Bacteria</taxon>
        <taxon>Bacillati</taxon>
        <taxon>Bacillota</taxon>
        <taxon>Bacilli</taxon>
        <taxon>Bacillales</taxon>
        <taxon>Bacillaceae</taxon>
        <taxon>Peribacillus</taxon>
    </lineage>
</organism>
<dbReference type="SUPFAM" id="SSF110997">
    <property type="entry name" value="Sporulation related repeat"/>
    <property type="match status" value="1"/>
</dbReference>
<evidence type="ECO:0000256" key="1">
    <source>
        <dbReference type="SAM" id="MobiDB-lite"/>
    </source>
</evidence>
<reference evidence="4 5" key="1">
    <citation type="submission" date="2018-08" db="EMBL/GenBank/DDBJ databases">
        <title>Bacillus chawlae sp. nov., Bacillus glennii sp. nov., and Bacillus saganii sp. nov. Isolated from the Vehicle Assembly Building at Kennedy Space Center where the Viking Spacecraft were Assembled.</title>
        <authorList>
            <person name="Seuylemezian A."/>
            <person name="Vaishampayan P."/>
        </authorList>
    </citation>
    <scope>NUCLEOTIDE SEQUENCE [LARGE SCALE GENOMIC DNA]</scope>
    <source>
        <strain evidence="4 5">V44-8</strain>
    </source>
</reference>
<dbReference type="Pfam" id="PF05036">
    <property type="entry name" value="SPOR"/>
    <property type="match status" value="1"/>
</dbReference>
<feature type="region of interest" description="Disordered" evidence="1">
    <location>
        <begin position="141"/>
        <end position="162"/>
    </location>
</feature>
<keyword evidence="5" id="KW-1185">Reference proteome</keyword>
<keyword evidence="2" id="KW-0472">Membrane</keyword>
<dbReference type="Gene3D" id="3.30.70.1070">
    <property type="entry name" value="Sporulation related repeat"/>
    <property type="match status" value="1"/>
</dbReference>